<name>A0ACA9SDC1_9GLOM</name>
<accession>A0ACA9SDC1</accession>
<reference evidence="1" key="1">
    <citation type="submission" date="2021-06" db="EMBL/GenBank/DDBJ databases">
        <authorList>
            <person name="Kallberg Y."/>
            <person name="Tangrot J."/>
            <person name="Rosling A."/>
        </authorList>
    </citation>
    <scope>NUCLEOTIDE SEQUENCE</scope>
    <source>
        <strain evidence="1">MA461A</strain>
    </source>
</reference>
<evidence type="ECO:0000313" key="2">
    <source>
        <dbReference type="Proteomes" id="UP000789920"/>
    </source>
</evidence>
<protein>
    <submittedName>
        <fullName evidence="1">7794_t:CDS:1</fullName>
    </submittedName>
</protein>
<dbReference type="Proteomes" id="UP000789920">
    <property type="component" value="Unassembled WGS sequence"/>
</dbReference>
<evidence type="ECO:0000313" key="1">
    <source>
        <dbReference type="EMBL" id="CAG8834463.1"/>
    </source>
</evidence>
<feature type="non-terminal residue" evidence="1">
    <location>
        <position position="40"/>
    </location>
</feature>
<gene>
    <name evidence="1" type="ORF">RPERSI_LOCUS29206</name>
</gene>
<dbReference type="EMBL" id="CAJVQC010109198">
    <property type="protein sequence ID" value="CAG8834463.1"/>
    <property type="molecule type" value="Genomic_DNA"/>
</dbReference>
<keyword evidence="2" id="KW-1185">Reference proteome</keyword>
<organism evidence="1 2">
    <name type="scientific">Racocetra persica</name>
    <dbReference type="NCBI Taxonomy" id="160502"/>
    <lineage>
        <taxon>Eukaryota</taxon>
        <taxon>Fungi</taxon>
        <taxon>Fungi incertae sedis</taxon>
        <taxon>Mucoromycota</taxon>
        <taxon>Glomeromycotina</taxon>
        <taxon>Glomeromycetes</taxon>
        <taxon>Diversisporales</taxon>
        <taxon>Gigasporaceae</taxon>
        <taxon>Racocetra</taxon>
    </lineage>
</organism>
<proteinExistence type="predicted"/>
<sequence length="40" mass="4268">SSGALCKHQAAVAIKYHQSSLNCLMALSTNDKAELLYIAC</sequence>
<comment type="caution">
    <text evidence="1">The sequence shown here is derived from an EMBL/GenBank/DDBJ whole genome shotgun (WGS) entry which is preliminary data.</text>
</comment>
<feature type="non-terminal residue" evidence="1">
    <location>
        <position position="1"/>
    </location>
</feature>